<keyword evidence="7" id="KW-1185">Reference proteome</keyword>
<dbReference type="SUPFAM" id="SSF46689">
    <property type="entry name" value="Homeodomain-like"/>
    <property type="match status" value="1"/>
</dbReference>
<keyword evidence="3" id="KW-0804">Transcription</keyword>
<proteinExistence type="predicted"/>
<dbReference type="PANTHER" id="PTHR30055:SF151">
    <property type="entry name" value="TRANSCRIPTIONAL REGULATORY PROTEIN"/>
    <property type="match status" value="1"/>
</dbReference>
<sequence>MGVGRMQASGSGNTLSEPEIVEAALRVVREDGVEKLSMRRLSRELGVSPMAPYYYVADKRELLDLVASAALAGVRKPPPESGPWQQRLRELIDQIDEKLRKHPGLGDVLIEQMLGKQLDLIAAIMEILAEAGFNDRNVLAAYATIHTYLFGRSRVNPRDRSPISDVALPEVVERATKYITDLRGRYAYDFGMEVLVAGLEAQLVRQPDPDVR</sequence>
<evidence type="ECO:0000313" key="7">
    <source>
        <dbReference type="Proteomes" id="UP001519325"/>
    </source>
</evidence>
<dbReference type="Gene3D" id="1.10.357.10">
    <property type="entry name" value="Tetracycline Repressor, domain 2"/>
    <property type="match status" value="1"/>
</dbReference>
<evidence type="ECO:0000256" key="3">
    <source>
        <dbReference type="ARBA" id="ARBA00023163"/>
    </source>
</evidence>
<evidence type="ECO:0000256" key="4">
    <source>
        <dbReference type="PROSITE-ProRule" id="PRU00335"/>
    </source>
</evidence>
<dbReference type="InterPro" id="IPR009057">
    <property type="entry name" value="Homeodomain-like_sf"/>
</dbReference>
<dbReference type="Pfam" id="PF02909">
    <property type="entry name" value="TetR_C_1"/>
    <property type="match status" value="1"/>
</dbReference>
<dbReference type="Pfam" id="PF00440">
    <property type="entry name" value="TetR_N"/>
    <property type="match status" value="1"/>
</dbReference>
<keyword evidence="2 4" id="KW-0238">DNA-binding</keyword>
<organism evidence="6 7">
    <name type="scientific">Nocardia goodfellowii</name>
    <dbReference type="NCBI Taxonomy" id="882446"/>
    <lineage>
        <taxon>Bacteria</taxon>
        <taxon>Bacillati</taxon>
        <taxon>Actinomycetota</taxon>
        <taxon>Actinomycetes</taxon>
        <taxon>Mycobacteriales</taxon>
        <taxon>Nocardiaceae</taxon>
        <taxon>Nocardia</taxon>
    </lineage>
</organism>
<feature type="domain" description="HTH tetR-type" evidence="5">
    <location>
        <begin position="14"/>
        <end position="74"/>
    </location>
</feature>
<dbReference type="Proteomes" id="UP001519325">
    <property type="component" value="Unassembled WGS sequence"/>
</dbReference>
<gene>
    <name evidence="6" type="ORF">BJ987_001817</name>
</gene>
<dbReference type="EMBL" id="JAGGMR010000001">
    <property type="protein sequence ID" value="MBP2188916.1"/>
    <property type="molecule type" value="Genomic_DNA"/>
</dbReference>
<accession>A0ABS4QB42</accession>
<name>A0ABS4QB42_9NOCA</name>
<dbReference type="RefSeq" id="WP_245365877.1">
    <property type="nucleotide sequence ID" value="NZ_JAGGMR010000001.1"/>
</dbReference>
<evidence type="ECO:0000313" key="6">
    <source>
        <dbReference type="EMBL" id="MBP2188916.1"/>
    </source>
</evidence>
<dbReference type="InterPro" id="IPR036271">
    <property type="entry name" value="Tet_transcr_reg_TetR-rel_C_sf"/>
</dbReference>
<feature type="DNA-binding region" description="H-T-H motif" evidence="4">
    <location>
        <begin position="37"/>
        <end position="56"/>
    </location>
</feature>
<dbReference type="SUPFAM" id="SSF48498">
    <property type="entry name" value="Tetracyclin repressor-like, C-terminal domain"/>
    <property type="match status" value="1"/>
</dbReference>
<keyword evidence="1" id="KW-0805">Transcription regulation</keyword>
<evidence type="ECO:0000256" key="1">
    <source>
        <dbReference type="ARBA" id="ARBA00023015"/>
    </source>
</evidence>
<comment type="caution">
    <text evidence="6">The sequence shown here is derived from an EMBL/GenBank/DDBJ whole genome shotgun (WGS) entry which is preliminary data.</text>
</comment>
<evidence type="ECO:0000259" key="5">
    <source>
        <dbReference type="PROSITE" id="PS50977"/>
    </source>
</evidence>
<dbReference type="NCBIfam" id="NF038211">
    <property type="entry name" value="MFT_alt_reg"/>
    <property type="match status" value="1"/>
</dbReference>
<dbReference type="PANTHER" id="PTHR30055">
    <property type="entry name" value="HTH-TYPE TRANSCRIPTIONAL REGULATOR RUTR"/>
    <property type="match status" value="1"/>
</dbReference>
<reference evidence="6 7" key="1">
    <citation type="submission" date="2021-03" db="EMBL/GenBank/DDBJ databases">
        <title>Sequencing the genomes of 1000 actinobacteria strains.</title>
        <authorList>
            <person name="Klenk H.-P."/>
        </authorList>
    </citation>
    <scope>NUCLEOTIDE SEQUENCE [LARGE SCALE GENOMIC DNA]</scope>
    <source>
        <strain evidence="6 7">DSM 45516</strain>
    </source>
</reference>
<dbReference type="InterPro" id="IPR001647">
    <property type="entry name" value="HTH_TetR"/>
</dbReference>
<dbReference type="InterPro" id="IPR004111">
    <property type="entry name" value="Repressor_TetR_C"/>
</dbReference>
<dbReference type="InterPro" id="IPR050109">
    <property type="entry name" value="HTH-type_TetR-like_transc_reg"/>
</dbReference>
<evidence type="ECO:0000256" key="2">
    <source>
        <dbReference type="ARBA" id="ARBA00023125"/>
    </source>
</evidence>
<dbReference type="PROSITE" id="PS50977">
    <property type="entry name" value="HTH_TETR_2"/>
    <property type="match status" value="1"/>
</dbReference>
<protein>
    <submittedName>
        <fullName evidence="6">AcrR family transcriptional regulator</fullName>
    </submittedName>
</protein>